<accession>A0AAE3MI52</accession>
<dbReference type="RefSeq" id="WP_266010096.1">
    <property type="nucleotide sequence ID" value="NZ_JAPFQP010000001.1"/>
</dbReference>
<gene>
    <name evidence="3" type="ORF">OO016_00680</name>
</gene>
<feature type="coiled-coil region" evidence="1">
    <location>
        <begin position="28"/>
        <end position="75"/>
    </location>
</feature>
<feature type="chain" id="PRO_5041907807" description="Tail specific protease domain-containing protein" evidence="2">
    <location>
        <begin position="21"/>
        <end position="406"/>
    </location>
</feature>
<evidence type="ECO:0000256" key="2">
    <source>
        <dbReference type="SAM" id="SignalP"/>
    </source>
</evidence>
<evidence type="ECO:0000256" key="1">
    <source>
        <dbReference type="SAM" id="Coils"/>
    </source>
</evidence>
<dbReference type="AlphaFoldDB" id="A0AAE3MI52"/>
<dbReference type="InterPro" id="IPR029045">
    <property type="entry name" value="ClpP/crotonase-like_dom_sf"/>
</dbReference>
<evidence type="ECO:0000313" key="3">
    <source>
        <dbReference type="EMBL" id="MCX2718100.1"/>
    </source>
</evidence>
<dbReference type="SUPFAM" id="SSF52096">
    <property type="entry name" value="ClpP/crotonase"/>
    <property type="match status" value="1"/>
</dbReference>
<reference evidence="3" key="1">
    <citation type="submission" date="2022-11" db="EMBL/GenBank/DDBJ databases">
        <title>The characterization of three novel Bacteroidetes species and genomic analysis of their roles in tidal elemental geochemical cycles.</title>
        <authorList>
            <person name="Ma K.-J."/>
        </authorList>
    </citation>
    <scope>NUCLEOTIDE SEQUENCE</scope>
    <source>
        <strain evidence="3">M415</strain>
    </source>
</reference>
<feature type="signal peptide" evidence="2">
    <location>
        <begin position="1"/>
        <end position="20"/>
    </location>
</feature>
<dbReference type="EMBL" id="JAPFQP010000001">
    <property type="protein sequence ID" value="MCX2718100.1"/>
    <property type="molecule type" value="Genomic_DNA"/>
</dbReference>
<dbReference type="Gene3D" id="3.90.226.10">
    <property type="entry name" value="2-enoyl-CoA Hydratase, Chain A, domain 1"/>
    <property type="match status" value="1"/>
</dbReference>
<evidence type="ECO:0000313" key="4">
    <source>
        <dbReference type="Proteomes" id="UP001207116"/>
    </source>
</evidence>
<comment type="caution">
    <text evidence="3">The sequence shown here is derived from an EMBL/GenBank/DDBJ whole genome shotgun (WGS) entry which is preliminary data.</text>
</comment>
<sequence length="406" mass="46328">MKFRILILIICISLSNAVVSQVDTTISREQWIEDLEFLENTLNKKHKNVNHRISKEELASKFSALKSNLDDLNSRQKLIEIIKLTSSIGDGHTSIRSFDIFNYLPIHVKWFGKDLRVIYAKNSLSDIVGFKIVAMGKYKVSEVQERINVMTPQAENRYMLIQWGQQWMRNADVLKHLGISDSNSGIDLLLENTEGALVKKHIPAMITDALKKEKWIGVYEPQPLYMQNPGFALSSVILDDALYLNFRSYPSKKEIKSLSDELINTLSNQKNLSKLIVDFRVNGGGDFNIGRFLIEKLKKSSSLDNAKVYVITGRRTYSAAMVNALDFKKELGALIIGEPPMQRPNGYSESYPFTLPNSRIKATVSIENYTFQEGDTDEVILDKYFIPNYDLLKSGRDEILEWISLQ</sequence>
<protein>
    <recommendedName>
        <fullName evidence="5">Tail specific protease domain-containing protein</fullName>
    </recommendedName>
</protein>
<name>A0AAE3MI52_9FLAO</name>
<keyword evidence="2" id="KW-0732">Signal</keyword>
<evidence type="ECO:0008006" key="5">
    <source>
        <dbReference type="Google" id="ProtNLM"/>
    </source>
</evidence>
<keyword evidence="4" id="KW-1185">Reference proteome</keyword>
<organism evidence="3 4">
    <name type="scientific">Lentiprolixibacter aurantiacus</name>
    <dbReference type="NCBI Taxonomy" id="2993939"/>
    <lineage>
        <taxon>Bacteria</taxon>
        <taxon>Pseudomonadati</taxon>
        <taxon>Bacteroidota</taxon>
        <taxon>Flavobacteriia</taxon>
        <taxon>Flavobacteriales</taxon>
        <taxon>Flavobacteriaceae</taxon>
        <taxon>Lentiprolixibacter</taxon>
    </lineage>
</organism>
<dbReference type="Proteomes" id="UP001207116">
    <property type="component" value="Unassembled WGS sequence"/>
</dbReference>
<keyword evidence="1" id="KW-0175">Coiled coil</keyword>
<proteinExistence type="predicted"/>